<name>A0A5J5EDB7_9PEZI</name>
<evidence type="ECO:0000313" key="2">
    <source>
        <dbReference type="EMBL" id="KAA8893240.1"/>
    </source>
</evidence>
<feature type="region of interest" description="Disordered" evidence="1">
    <location>
        <begin position="171"/>
        <end position="207"/>
    </location>
</feature>
<proteinExistence type="predicted"/>
<dbReference type="Proteomes" id="UP000326924">
    <property type="component" value="Unassembled WGS sequence"/>
</dbReference>
<reference evidence="2 3" key="1">
    <citation type="submission" date="2019-09" db="EMBL/GenBank/DDBJ databases">
        <title>Draft genome of the ectomycorrhizal ascomycete Sphaerosporella brunnea.</title>
        <authorList>
            <consortium name="DOE Joint Genome Institute"/>
            <person name="Benucci G.M."/>
            <person name="Marozzi G."/>
            <person name="Antonielli L."/>
            <person name="Sanchez S."/>
            <person name="Marco P."/>
            <person name="Wang X."/>
            <person name="Falini L.B."/>
            <person name="Barry K."/>
            <person name="Haridas S."/>
            <person name="Lipzen A."/>
            <person name="Labutti K."/>
            <person name="Grigoriev I.V."/>
            <person name="Murat C."/>
            <person name="Martin F."/>
            <person name="Albertini E."/>
            <person name="Donnini D."/>
            <person name="Bonito G."/>
        </authorList>
    </citation>
    <scope>NUCLEOTIDE SEQUENCE [LARGE SCALE GENOMIC DNA]</scope>
    <source>
        <strain evidence="2 3">Sb_GMNB300</strain>
    </source>
</reference>
<comment type="caution">
    <text evidence="2">The sequence shown here is derived from an EMBL/GenBank/DDBJ whole genome shotgun (WGS) entry which is preliminary data.</text>
</comment>
<protein>
    <submittedName>
        <fullName evidence="2">Uncharacterized protein</fullName>
    </submittedName>
</protein>
<evidence type="ECO:0000256" key="1">
    <source>
        <dbReference type="SAM" id="MobiDB-lite"/>
    </source>
</evidence>
<keyword evidence="3" id="KW-1185">Reference proteome</keyword>
<organism evidence="2 3">
    <name type="scientific">Sphaerosporella brunnea</name>
    <dbReference type="NCBI Taxonomy" id="1250544"/>
    <lineage>
        <taxon>Eukaryota</taxon>
        <taxon>Fungi</taxon>
        <taxon>Dikarya</taxon>
        <taxon>Ascomycota</taxon>
        <taxon>Pezizomycotina</taxon>
        <taxon>Pezizomycetes</taxon>
        <taxon>Pezizales</taxon>
        <taxon>Pyronemataceae</taxon>
        <taxon>Sphaerosporella</taxon>
    </lineage>
</organism>
<dbReference type="EMBL" id="VXIS01000475">
    <property type="protein sequence ID" value="KAA8893240.1"/>
    <property type="molecule type" value="Genomic_DNA"/>
</dbReference>
<dbReference type="AlphaFoldDB" id="A0A5J5EDB7"/>
<gene>
    <name evidence="2" type="ORF">FN846DRAFT_896157</name>
</gene>
<accession>A0A5J5EDB7</accession>
<dbReference type="InParanoid" id="A0A5J5EDB7"/>
<sequence length="436" mass="48533">MDYYVPEIAKSVVPTQWRELRSTRNDMAGFTKRANKLIKLLGGCVELDRESDGGLFEDYWLKHTDVAKNEITQLEHMWGAVDKMFTLGDAMNLTNERYLRVGFCVSTCITYPTAGSISYKHPSYGLCCVTEHHTSSAYPDGHIGYGPEPIDLNAIDGKCFRREKYNNKASKCDQPNLRERSHNWRSSRAGGYAHNRGRGSSDRGGYVNTCTGGNRGFRRGGDSGGRFGGNYRVYTIEAGEGDDKNNMQWPIEELEEDPGIGMEDLEGETGGYTETVVSSATTTVPRSGNVTQKSEQNATTLYLSNLSATVDVDTNPDLLYFYVKVSTSNHKTRSSYTNGALSCSINEKYAKSLGLPVRYCDDMEVVTAGYNVKLSMHSWLNPHMVDAENRLDLLEHDWSHLNAEGCPAFLPRGRSWAFTPIRAVLEISKPTVLGLV</sequence>
<evidence type="ECO:0000313" key="3">
    <source>
        <dbReference type="Proteomes" id="UP000326924"/>
    </source>
</evidence>